<evidence type="ECO:0000259" key="4">
    <source>
        <dbReference type="PROSITE" id="PS51387"/>
    </source>
</evidence>
<dbReference type="AlphaFoldDB" id="A0A437MEM6"/>
<dbReference type="PROSITE" id="PS51387">
    <property type="entry name" value="FAD_PCMH"/>
    <property type="match status" value="1"/>
</dbReference>
<dbReference type="OrthoDB" id="9793944at2"/>
<dbReference type="Gene3D" id="3.30.465.10">
    <property type="match status" value="1"/>
</dbReference>
<dbReference type="PANTHER" id="PTHR42659">
    <property type="entry name" value="XANTHINE DEHYDROGENASE SUBUNIT C-RELATED"/>
    <property type="match status" value="1"/>
</dbReference>
<dbReference type="RefSeq" id="WP_127788017.1">
    <property type="nucleotide sequence ID" value="NZ_SACL01000004.1"/>
</dbReference>
<keyword evidence="1" id="KW-0285">Flavoprotein</keyword>
<dbReference type="GO" id="GO:0071949">
    <property type="term" value="F:FAD binding"/>
    <property type="evidence" value="ECO:0007669"/>
    <property type="project" value="InterPro"/>
</dbReference>
<protein>
    <submittedName>
        <fullName evidence="5">Carbon monoxide dehydrogenase</fullName>
    </submittedName>
</protein>
<evidence type="ECO:0000256" key="1">
    <source>
        <dbReference type="ARBA" id="ARBA00022630"/>
    </source>
</evidence>
<dbReference type="PANTHER" id="PTHR42659:SF2">
    <property type="entry name" value="XANTHINE DEHYDROGENASE SUBUNIT C-RELATED"/>
    <property type="match status" value="1"/>
</dbReference>
<sequence>MKPASFDYAPVETLGAALSALSAQGAKPLAGGQSLAPTMNLRLVRPRVLVDVKALPGMREVTETAAGLRLGAAVTHAEIEDGAVPDVTCGFMAHVARGIAYRAVRNRGTIGGSLCHADPAADWPSCMVALGATMIAAGPGGERRIAARDWMRAPFVTALAPGEMLLAVEIPRLPPGSRWGYAKINRKVGEFASALGIALPGVMVAGAIEAPPALLHAIEGIPPLAAVAVTRAVAMRDA</sequence>
<feature type="domain" description="FAD-binding PCMH-type" evidence="4">
    <location>
        <begin position="1"/>
        <end position="175"/>
    </location>
</feature>
<reference evidence="5 6" key="1">
    <citation type="submission" date="2019-01" db="EMBL/GenBank/DDBJ databases">
        <authorList>
            <person name="Chen W.-M."/>
        </authorList>
    </citation>
    <scope>NUCLEOTIDE SEQUENCE [LARGE SCALE GENOMIC DNA]</scope>
    <source>
        <strain evidence="5 6">CCP-6</strain>
    </source>
</reference>
<keyword evidence="2" id="KW-0274">FAD</keyword>
<dbReference type="InterPro" id="IPR051312">
    <property type="entry name" value="Diverse_Substr_Oxidored"/>
</dbReference>
<dbReference type="InterPro" id="IPR016166">
    <property type="entry name" value="FAD-bd_PCMH"/>
</dbReference>
<keyword evidence="3" id="KW-0560">Oxidoreductase</keyword>
<evidence type="ECO:0000313" key="5">
    <source>
        <dbReference type="EMBL" id="RVT96083.1"/>
    </source>
</evidence>
<dbReference type="GO" id="GO:0016491">
    <property type="term" value="F:oxidoreductase activity"/>
    <property type="evidence" value="ECO:0007669"/>
    <property type="project" value="UniProtKB-KW"/>
</dbReference>
<comment type="caution">
    <text evidence="5">The sequence shown here is derived from an EMBL/GenBank/DDBJ whole genome shotgun (WGS) entry which is preliminary data.</text>
</comment>
<dbReference type="InterPro" id="IPR002346">
    <property type="entry name" value="Mopterin_DH_FAD-bd"/>
</dbReference>
<organism evidence="5 6">
    <name type="scientific">Rhodovarius crocodyli</name>
    <dbReference type="NCBI Taxonomy" id="1979269"/>
    <lineage>
        <taxon>Bacteria</taxon>
        <taxon>Pseudomonadati</taxon>
        <taxon>Pseudomonadota</taxon>
        <taxon>Alphaproteobacteria</taxon>
        <taxon>Acetobacterales</taxon>
        <taxon>Roseomonadaceae</taxon>
        <taxon>Rhodovarius</taxon>
    </lineage>
</organism>
<evidence type="ECO:0000256" key="2">
    <source>
        <dbReference type="ARBA" id="ARBA00022827"/>
    </source>
</evidence>
<name>A0A437MEM6_9PROT</name>
<proteinExistence type="predicted"/>
<dbReference type="Gene3D" id="3.30.43.10">
    <property type="entry name" value="Uridine Diphospho-n-acetylenolpyruvylglucosamine Reductase, domain 2"/>
    <property type="match status" value="1"/>
</dbReference>
<dbReference type="Proteomes" id="UP000282957">
    <property type="component" value="Unassembled WGS sequence"/>
</dbReference>
<evidence type="ECO:0000313" key="6">
    <source>
        <dbReference type="Proteomes" id="UP000282957"/>
    </source>
</evidence>
<dbReference type="InterPro" id="IPR016167">
    <property type="entry name" value="FAD-bd_PCMH_sub1"/>
</dbReference>
<keyword evidence="6" id="KW-1185">Reference proteome</keyword>
<dbReference type="Pfam" id="PF00941">
    <property type="entry name" value="FAD_binding_5"/>
    <property type="match status" value="1"/>
</dbReference>
<evidence type="ECO:0000256" key="3">
    <source>
        <dbReference type="ARBA" id="ARBA00023002"/>
    </source>
</evidence>
<accession>A0A437MEM6</accession>
<dbReference type="InterPro" id="IPR036318">
    <property type="entry name" value="FAD-bd_PCMH-like_sf"/>
</dbReference>
<gene>
    <name evidence="5" type="ORF">EOD42_13230</name>
</gene>
<dbReference type="SUPFAM" id="SSF56176">
    <property type="entry name" value="FAD-binding/transporter-associated domain-like"/>
    <property type="match status" value="1"/>
</dbReference>
<dbReference type="InterPro" id="IPR016169">
    <property type="entry name" value="FAD-bd_PCMH_sub2"/>
</dbReference>
<dbReference type="EMBL" id="SACL01000004">
    <property type="protein sequence ID" value="RVT96083.1"/>
    <property type="molecule type" value="Genomic_DNA"/>
</dbReference>